<evidence type="ECO:0000313" key="3">
    <source>
        <dbReference type="Proteomes" id="UP000265520"/>
    </source>
</evidence>
<feature type="compositionally biased region" description="Low complexity" evidence="1">
    <location>
        <begin position="36"/>
        <end position="59"/>
    </location>
</feature>
<sequence>MVAQGRPRRSNYQHQQQQHIAAVTPVISSTPNSGYQQQPRQQAPQQFNNQNRTQRTPQFDPIPMSYAELFPALIEKNLVQTRSPPPVPANLPWWYRSDVFCAFHQGAPGHNIEHCLA</sequence>
<feature type="region of interest" description="Disordered" evidence="1">
    <location>
        <begin position="1"/>
        <end position="61"/>
    </location>
</feature>
<reference evidence="2 3" key="1">
    <citation type="journal article" date="2018" name="Front. Plant Sci.">
        <title>Red Clover (Trifolium pratense) and Zigzag Clover (T. medium) - A Picture of Genomic Similarities and Differences.</title>
        <authorList>
            <person name="Dluhosova J."/>
            <person name="Istvanek J."/>
            <person name="Nedelnik J."/>
            <person name="Repkova J."/>
        </authorList>
    </citation>
    <scope>NUCLEOTIDE SEQUENCE [LARGE SCALE GENOMIC DNA]</scope>
    <source>
        <strain evidence="3">cv. 10/8</strain>
        <tissue evidence="2">Leaf</tissue>
    </source>
</reference>
<feature type="compositionally biased region" description="Polar residues" evidence="1">
    <location>
        <begin position="26"/>
        <end position="35"/>
    </location>
</feature>
<evidence type="ECO:0000313" key="2">
    <source>
        <dbReference type="EMBL" id="MCI38445.1"/>
    </source>
</evidence>
<organism evidence="2 3">
    <name type="scientific">Trifolium medium</name>
    <dbReference type="NCBI Taxonomy" id="97028"/>
    <lineage>
        <taxon>Eukaryota</taxon>
        <taxon>Viridiplantae</taxon>
        <taxon>Streptophyta</taxon>
        <taxon>Embryophyta</taxon>
        <taxon>Tracheophyta</taxon>
        <taxon>Spermatophyta</taxon>
        <taxon>Magnoliopsida</taxon>
        <taxon>eudicotyledons</taxon>
        <taxon>Gunneridae</taxon>
        <taxon>Pentapetalae</taxon>
        <taxon>rosids</taxon>
        <taxon>fabids</taxon>
        <taxon>Fabales</taxon>
        <taxon>Fabaceae</taxon>
        <taxon>Papilionoideae</taxon>
        <taxon>50 kb inversion clade</taxon>
        <taxon>NPAAA clade</taxon>
        <taxon>Hologalegina</taxon>
        <taxon>IRL clade</taxon>
        <taxon>Trifolieae</taxon>
        <taxon>Trifolium</taxon>
    </lineage>
</organism>
<dbReference type="AlphaFoldDB" id="A0A392RS80"/>
<evidence type="ECO:0000256" key="1">
    <source>
        <dbReference type="SAM" id="MobiDB-lite"/>
    </source>
</evidence>
<dbReference type="Proteomes" id="UP000265520">
    <property type="component" value="Unassembled WGS sequence"/>
</dbReference>
<accession>A0A392RS80</accession>
<proteinExistence type="predicted"/>
<feature type="non-terminal residue" evidence="2">
    <location>
        <position position="117"/>
    </location>
</feature>
<comment type="caution">
    <text evidence="2">The sequence shown here is derived from an EMBL/GenBank/DDBJ whole genome shotgun (WGS) entry which is preliminary data.</text>
</comment>
<keyword evidence="3" id="KW-1185">Reference proteome</keyword>
<dbReference type="PANTHER" id="PTHR32108">
    <property type="entry name" value="DNA-DIRECTED RNA POLYMERASE SUBUNIT ALPHA"/>
    <property type="match status" value="1"/>
</dbReference>
<dbReference type="PANTHER" id="PTHR32108:SF0">
    <property type="entry name" value="DNA-DIRECTED RNA POLYMERASE SUBUNIT ALPHA"/>
    <property type="match status" value="1"/>
</dbReference>
<evidence type="ECO:0008006" key="4">
    <source>
        <dbReference type="Google" id="ProtNLM"/>
    </source>
</evidence>
<dbReference type="EMBL" id="LXQA010256048">
    <property type="protein sequence ID" value="MCI38445.1"/>
    <property type="molecule type" value="Genomic_DNA"/>
</dbReference>
<name>A0A392RS80_9FABA</name>
<feature type="compositionally biased region" description="Basic residues" evidence="1">
    <location>
        <begin position="1"/>
        <end position="11"/>
    </location>
</feature>
<protein>
    <recommendedName>
        <fullName evidence="4">Gag-pol polyprotein</fullName>
    </recommendedName>
</protein>